<gene>
    <name evidence="1" type="primary">1</name>
    <name evidence="1" type="ORF">SEA_POPPER_1</name>
</gene>
<dbReference type="EMBL" id="MZ274308">
    <property type="protein sequence ID" value="QYC54920.1"/>
    <property type="molecule type" value="Genomic_DNA"/>
</dbReference>
<evidence type="ECO:0000313" key="2">
    <source>
        <dbReference type="Proteomes" id="UP000826536"/>
    </source>
</evidence>
<name>A0AAE7WD83_9CAUD</name>
<sequence>MSQITAVATLSTKMPQSEGQTTLNFYADYNDERNKEWSKYTPGLSVNMLVLDSVAEKFDQGGRYLLTFEKQ</sequence>
<accession>A0AAE7WD83</accession>
<keyword evidence="2" id="KW-1185">Reference proteome</keyword>
<evidence type="ECO:0000313" key="1">
    <source>
        <dbReference type="EMBL" id="QYC54920.1"/>
    </source>
</evidence>
<dbReference type="Proteomes" id="UP000826536">
    <property type="component" value="Segment"/>
</dbReference>
<organism evidence="1 2">
    <name type="scientific">Arthrobacter phage Popper</name>
    <dbReference type="NCBI Taxonomy" id="2859633"/>
    <lineage>
        <taxon>Viruses</taxon>
        <taxon>Duplodnaviria</taxon>
        <taxon>Heunggongvirae</taxon>
        <taxon>Uroviricota</taxon>
        <taxon>Caudoviricetes</taxon>
        <taxon>Daemsvirinae</taxon>
        <taxon>Nanditavirus</taxon>
        <taxon>Nanditavirus popper</taxon>
    </lineage>
</organism>
<reference evidence="1" key="1">
    <citation type="submission" date="2021-05" db="EMBL/GenBank/DDBJ databases">
        <authorList>
            <person name="Oduselu T.J."/>
            <person name="Akomolafe A.O."/>
            <person name="Emem I.S."/>
            <person name="Adedeji R.O."/>
            <person name="Ojebola B.M."/>
            <person name="Daramola O.I."/>
            <person name="Olatinwo S.O."/>
            <person name="Taiwo A.E."/>
            <person name="Ayodele I.E."/>
            <person name="Atoyebi A.N."/>
            <person name="Raifu M."/>
            <person name="Adebiyi I."/>
            <person name="Ogunleye V.I."/>
            <person name="Faleye T.O.C."/>
            <person name="Bakarey A.S."/>
            <person name="Adewumi O.M."/>
            <person name="Anetor J.I."/>
            <person name="Ademowo O.G."/>
            <person name="Pollenz R.S."/>
            <person name="Garlena R.A."/>
            <person name="Russell D.A."/>
            <person name="Pope W.H."/>
            <person name="Jacobs-Sera D."/>
            <person name="Hatfull G.F."/>
        </authorList>
    </citation>
    <scope>NUCLEOTIDE SEQUENCE</scope>
</reference>
<dbReference type="GeneID" id="80034245"/>
<dbReference type="RefSeq" id="YP_010761097.1">
    <property type="nucleotide sequence ID" value="NC_073592.1"/>
</dbReference>
<protein>
    <submittedName>
        <fullName evidence="1">Uncharacterized protein</fullName>
    </submittedName>
</protein>
<dbReference type="KEGG" id="vg:80034245"/>
<proteinExistence type="predicted"/>